<dbReference type="AlphaFoldDB" id="A0A9W6HGQ6"/>
<sequence>MPGRTPAEAHRAFVEPLEAAVACLGLAKITFSNGGAYNVHKDHAWNLGRLGAGMVFPGGYCFRAAMKYRFVPHETGWRVTTLEYIYSLSVADEVLWAMHWHPVGDSHETRPHLHMAIPGAGGARAHRPVPRMTFEEAVEWVIESGIDPARDDWMDVPTKSKQLHVLHRTWHGDSGQPDES</sequence>
<name>A0A9W6HGQ6_9MICO</name>
<reference evidence="1" key="2">
    <citation type="submission" date="2023-01" db="EMBL/GenBank/DDBJ databases">
        <authorList>
            <person name="Sun Q."/>
            <person name="Evtushenko L."/>
        </authorList>
    </citation>
    <scope>NUCLEOTIDE SEQUENCE</scope>
    <source>
        <strain evidence="1">VKM Ac-1447</strain>
    </source>
</reference>
<dbReference type="RefSeq" id="WP_271174962.1">
    <property type="nucleotide sequence ID" value="NZ_BSEO01000005.1"/>
</dbReference>
<keyword evidence="2" id="KW-1185">Reference proteome</keyword>
<evidence type="ECO:0000313" key="1">
    <source>
        <dbReference type="EMBL" id="GLJ79765.1"/>
    </source>
</evidence>
<dbReference type="Proteomes" id="UP001142317">
    <property type="component" value="Unassembled WGS sequence"/>
</dbReference>
<organism evidence="1 2">
    <name type="scientific">Microbacterium imperiale</name>
    <dbReference type="NCBI Taxonomy" id="33884"/>
    <lineage>
        <taxon>Bacteria</taxon>
        <taxon>Bacillati</taxon>
        <taxon>Actinomycetota</taxon>
        <taxon>Actinomycetes</taxon>
        <taxon>Micrococcales</taxon>
        <taxon>Microbacteriaceae</taxon>
        <taxon>Microbacterium</taxon>
    </lineage>
</organism>
<gene>
    <name evidence="1" type="ORF">GCM10017586_14470</name>
</gene>
<comment type="caution">
    <text evidence="1">The sequence shown here is derived from an EMBL/GenBank/DDBJ whole genome shotgun (WGS) entry which is preliminary data.</text>
</comment>
<accession>A0A9W6HGQ6</accession>
<evidence type="ECO:0000313" key="2">
    <source>
        <dbReference type="Proteomes" id="UP001142317"/>
    </source>
</evidence>
<reference evidence="1" key="1">
    <citation type="journal article" date="2014" name="Int. J. Syst. Evol. Microbiol.">
        <title>Complete genome sequence of Corynebacterium casei LMG S-19264T (=DSM 44701T), isolated from a smear-ripened cheese.</title>
        <authorList>
            <consortium name="US DOE Joint Genome Institute (JGI-PGF)"/>
            <person name="Walter F."/>
            <person name="Albersmeier A."/>
            <person name="Kalinowski J."/>
            <person name="Ruckert C."/>
        </authorList>
    </citation>
    <scope>NUCLEOTIDE SEQUENCE</scope>
    <source>
        <strain evidence="1">VKM Ac-1447</strain>
    </source>
</reference>
<protein>
    <submittedName>
        <fullName evidence="1">Uncharacterized protein</fullName>
    </submittedName>
</protein>
<proteinExistence type="predicted"/>
<dbReference type="EMBL" id="BSEO01000005">
    <property type="protein sequence ID" value="GLJ79765.1"/>
    <property type="molecule type" value="Genomic_DNA"/>
</dbReference>